<reference evidence="1 2" key="1">
    <citation type="submission" date="2020-08" db="EMBL/GenBank/DDBJ databases">
        <authorList>
            <person name="Koutsovoulos G."/>
            <person name="Danchin GJ E."/>
        </authorList>
    </citation>
    <scope>NUCLEOTIDE SEQUENCE [LARGE SCALE GENOMIC DNA]</scope>
</reference>
<proteinExistence type="predicted"/>
<dbReference type="AlphaFoldDB" id="A0A6V7W4E1"/>
<protein>
    <submittedName>
        <fullName evidence="1">Uncharacterized protein</fullName>
    </submittedName>
</protein>
<evidence type="ECO:0000313" key="2">
    <source>
        <dbReference type="Proteomes" id="UP000580250"/>
    </source>
</evidence>
<evidence type="ECO:0000313" key="1">
    <source>
        <dbReference type="EMBL" id="CAD2182000.1"/>
    </source>
</evidence>
<organism evidence="1 2">
    <name type="scientific">Meloidogyne enterolobii</name>
    <name type="common">Root-knot nematode worm</name>
    <name type="synonym">Meloidogyne mayaguensis</name>
    <dbReference type="NCBI Taxonomy" id="390850"/>
    <lineage>
        <taxon>Eukaryota</taxon>
        <taxon>Metazoa</taxon>
        <taxon>Ecdysozoa</taxon>
        <taxon>Nematoda</taxon>
        <taxon>Chromadorea</taxon>
        <taxon>Rhabditida</taxon>
        <taxon>Tylenchina</taxon>
        <taxon>Tylenchomorpha</taxon>
        <taxon>Tylenchoidea</taxon>
        <taxon>Meloidogynidae</taxon>
        <taxon>Meloidogyninae</taxon>
        <taxon>Meloidogyne</taxon>
    </lineage>
</organism>
<accession>A0A6V7W4E1</accession>
<name>A0A6V7W4E1_MELEN</name>
<dbReference type="EMBL" id="CAJEWN010000417">
    <property type="protein sequence ID" value="CAD2182000.1"/>
    <property type="molecule type" value="Genomic_DNA"/>
</dbReference>
<comment type="caution">
    <text evidence="1">The sequence shown here is derived from an EMBL/GenBank/DDBJ whole genome shotgun (WGS) entry which is preliminary data.</text>
</comment>
<dbReference type="Proteomes" id="UP000580250">
    <property type="component" value="Unassembled WGS sequence"/>
</dbReference>
<gene>
    <name evidence="1" type="ORF">MENT_LOCUS34183</name>
</gene>
<sequence>MDLLLIWYFNVLTSSINNSASFPFTPFCQPPPFFVKILHRMICIVLFPSFQRTTASLPLLYIFIAKMHI</sequence>